<gene>
    <name evidence="2" type="ORF">SAMN05421594_1491</name>
</gene>
<dbReference type="AlphaFoldDB" id="A0A1I4X500"/>
<accession>A0A1I4X500</accession>
<dbReference type="EMBL" id="FOVD01000002">
    <property type="protein sequence ID" value="SFN21108.1"/>
    <property type="molecule type" value="Genomic_DNA"/>
</dbReference>
<evidence type="ECO:0000313" key="3">
    <source>
        <dbReference type="Proteomes" id="UP000198769"/>
    </source>
</evidence>
<feature type="signal peptide" evidence="1">
    <location>
        <begin position="1"/>
        <end position="17"/>
    </location>
</feature>
<evidence type="ECO:0000256" key="1">
    <source>
        <dbReference type="SAM" id="SignalP"/>
    </source>
</evidence>
<dbReference type="OrthoDB" id="9814627at2"/>
<sequence length="1093" mass="122998">MKKILCLLTFLSVCIHAQNNIQKSLPDIKPPSAETYKFSVYGLDFNNSPSGDFSYNFPIYTVGNSINLPVNLSYNSGVKVDDIGGNIGVSWQLVAGGAISRVVRDEQDETSSAEWFPQTIDETANANQIKGAAHPDNSIDTEYDWFSFSLSNGLSGQFYIDKSLNIHYNGGDGSKLSITDKTTMVTQFGKNLEFVLIDNQGNKYYFGGEEKFMERTKIDYKGPDKYYTSGWYLAKVITNKNEIINFDYSIESISYYASMSASFSVSESCCVPNTYENSGITKSKTTMVSLKPRLLSINDDKARINFIYDKTRKDLINGDGRLLTSVTILAKQNNQPIKNYSLNYDDVNAGSAVTYYDLSPSEQSTVNRHFLKNIQDAVSNEKFRFEYYSKENIPARFSLATDFYGYSNGKYNQTPFANVSGKIPNHIFSKTNGYASANKEVEPESTYFGNLKRIYYPTGGYSEVTYESNSSMETVQVEKFEGMGLQASRACVGPRTVSKKFTFVSNGSPITYAATASTNYLDCGQPDFHEVHGISIRDLTDPAVPVNSSSGSYNVGLNTNNCYTGLPHDTCPVNTIAGHTYEVEYSVTSYFGRIDGFASVNYNSRYEMEDVLKHYGGSRVKKIEENNTEGGSYTRLFYYNKLAERTSPKKSIANAGTPKLFDYIMTKRNCALECNSSGSGNPIISSTSIPAYRFYKDNILTDFNDRSNKIFYQSITELINGNKAIERNYEYEWDANSYAYSPRIFDAPHSNSGQLKRGLLKNEKQYAFRNNDFTVFKEKDNRYSFAQNTITSFIFRENFSLSTGYLYNPQDGPIPNISYTFYQNYYGYSKLIETVSKEYIGGQVMETKVNTDYNNLQHLQPTLQKITSPDASINETNYSYAHEKGNQRLINANMIGIPLETEVKENGKVINKSETKFESPIHLLPTSALSFDLQNPAIGSTELTYDQYDPKGNLQQYTTKNGISTTIIWGYNKTQPIAKIEGAKLSDISQSLIDNIVNASDNDALLGTEASEQSLVTALDQFRNNSALLSYQINTYTYDPLIGVKSITPPSGIREIYIYDTANRLKEVKQLDKDASRNPVYKILKEFKYNYKQ</sequence>
<protein>
    <recommendedName>
        <fullName evidence="4">YD repeat-containing protein</fullName>
    </recommendedName>
</protein>
<keyword evidence="3" id="KW-1185">Reference proteome</keyword>
<organism evidence="2 3">
    <name type="scientific">Chryseobacterium oleae</name>
    <dbReference type="NCBI Taxonomy" id="491207"/>
    <lineage>
        <taxon>Bacteria</taxon>
        <taxon>Pseudomonadati</taxon>
        <taxon>Bacteroidota</taxon>
        <taxon>Flavobacteriia</taxon>
        <taxon>Flavobacteriales</taxon>
        <taxon>Weeksellaceae</taxon>
        <taxon>Chryseobacterium group</taxon>
        <taxon>Chryseobacterium</taxon>
    </lineage>
</organism>
<dbReference type="RefSeq" id="WP_090023918.1">
    <property type="nucleotide sequence ID" value="NZ_FOVD01000002.1"/>
</dbReference>
<keyword evidence="1" id="KW-0732">Signal</keyword>
<feature type="chain" id="PRO_5011550092" description="YD repeat-containing protein" evidence="1">
    <location>
        <begin position="18"/>
        <end position="1093"/>
    </location>
</feature>
<evidence type="ECO:0008006" key="4">
    <source>
        <dbReference type="Google" id="ProtNLM"/>
    </source>
</evidence>
<reference evidence="3" key="1">
    <citation type="submission" date="2016-10" db="EMBL/GenBank/DDBJ databases">
        <authorList>
            <person name="Varghese N."/>
            <person name="Submissions S."/>
        </authorList>
    </citation>
    <scope>NUCLEOTIDE SEQUENCE [LARGE SCALE GENOMIC DNA]</scope>
    <source>
        <strain evidence="3">DSM 25575</strain>
    </source>
</reference>
<proteinExistence type="predicted"/>
<evidence type="ECO:0000313" key="2">
    <source>
        <dbReference type="EMBL" id="SFN21108.1"/>
    </source>
</evidence>
<dbReference type="Proteomes" id="UP000198769">
    <property type="component" value="Unassembled WGS sequence"/>
</dbReference>
<name>A0A1I4X500_CHROL</name>